<evidence type="ECO:0000256" key="6">
    <source>
        <dbReference type="RuleBase" id="RU367018"/>
    </source>
</evidence>
<evidence type="ECO:0000256" key="5">
    <source>
        <dbReference type="PROSITE-ProRule" id="PRU00325"/>
    </source>
</evidence>
<dbReference type="Pfam" id="PF10551">
    <property type="entry name" value="MULE"/>
    <property type="match status" value="1"/>
</dbReference>
<keyword evidence="4 6" id="KW-0862">Zinc</keyword>
<dbReference type="InterPro" id="IPR004330">
    <property type="entry name" value="FAR1_DNA_bnd_dom"/>
</dbReference>
<dbReference type="InterPro" id="IPR018289">
    <property type="entry name" value="MULE_transposase_dom"/>
</dbReference>
<dbReference type="InterPro" id="IPR006564">
    <property type="entry name" value="Znf_PMZ"/>
</dbReference>
<dbReference type="GO" id="GO:0006355">
    <property type="term" value="P:regulation of DNA-templated transcription"/>
    <property type="evidence" value="ECO:0007669"/>
    <property type="project" value="UniProtKB-UniRule"/>
</dbReference>
<dbReference type="Pfam" id="PF04434">
    <property type="entry name" value="SWIM"/>
    <property type="match status" value="1"/>
</dbReference>
<keyword evidence="6" id="KW-0539">Nucleus</keyword>
<name>A0A835R5G4_VANPL</name>
<dbReference type="PROSITE" id="PS50966">
    <property type="entry name" value="ZF_SWIM"/>
    <property type="match status" value="1"/>
</dbReference>
<dbReference type="OrthoDB" id="2402896at2759"/>
<evidence type="ECO:0000256" key="1">
    <source>
        <dbReference type="ARBA" id="ARBA00005889"/>
    </source>
</evidence>
<protein>
    <recommendedName>
        <fullName evidence="6">Protein FAR1-RELATED SEQUENCE</fullName>
    </recommendedName>
</protein>
<keyword evidence="2 6" id="KW-0479">Metal-binding</keyword>
<evidence type="ECO:0000313" key="9">
    <source>
        <dbReference type="EMBL" id="KAG0483046.1"/>
    </source>
</evidence>
<gene>
    <name evidence="9" type="ORF">HPP92_011130</name>
</gene>
<dbReference type="GO" id="GO:0008270">
    <property type="term" value="F:zinc ion binding"/>
    <property type="evidence" value="ECO:0007669"/>
    <property type="project" value="UniProtKB-UniRule"/>
</dbReference>
<dbReference type="SMART" id="SM00575">
    <property type="entry name" value="ZnF_PMZ"/>
    <property type="match status" value="1"/>
</dbReference>
<comment type="function">
    <text evidence="6">Putative transcription activator involved in regulating light control of development.</text>
</comment>
<reference evidence="9 10" key="1">
    <citation type="journal article" date="2020" name="Nat. Food">
        <title>A phased Vanilla planifolia genome enables genetic improvement of flavour and production.</title>
        <authorList>
            <person name="Hasing T."/>
            <person name="Tang H."/>
            <person name="Brym M."/>
            <person name="Khazi F."/>
            <person name="Huang T."/>
            <person name="Chambers A.H."/>
        </authorList>
    </citation>
    <scope>NUCLEOTIDE SEQUENCE [LARGE SCALE GENOMIC DNA]</scope>
    <source>
        <tissue evidence="9">Leaf</tissue>
    </source>
</reference>
<dbReference type="InterPro" id="IPR007527">
    <property type="entry name" value="Znf_SWIM"/>
</dbReference>
<sequence length="817" mass="94523">MSHAVDEPAFRTVEGATEKHLVPKLDMIFESDEKAYKFYCFYAKEMGFGVRKHLVKRRSNGTVYARTFCCYKEGFCRTLKEGKKPRPDARTGCGAHIGVRLMDDGKFHVTEFEAEHNHELAGKTPEIQVESGNELGGVGKIRKKYFGGQQAGRVLLKTYMPLKYVNAQMLGLNEPETPLENVSSENFVPKVNMEFEDDDEAYEFYINYAASIGFSVRKHLVKRRTSGLVYSRTYVCHKEGQSRKSEQRRDQQPVRGPKPYDRTGCAASMTIKIMKNGRYRVTEFEPKHNHPLVIPSKAHLFRWRWRRGLVGTQADLMDLSDNQLNDSESCDQGKEMGENYHNLTIYTPSKYVTELLPGDVGAIMQYIQEKQAEDPSFYYAMLLDHNDKLSAVFWADAKSMVDFECFGDVLCLDITFRSRDYGRPFVLFLGVNNHKQIIIFGAALLYHETEESFNWLLGTFKTAMYGKQPNVILTDRCEALSNAIQASWSSTTHRVCVWHMHNDALKHLNFVFQGSTTFAKDFAHCIYDIEDEEDFVLEWTNLVEKYDLGCNSWLAKLFEEREKWSLAYGRQVFCADIKSSLMKESFSCMLKENLRLECKLLDFFKHYETELNERRLAELHADYRASCHSSGKMAATKMLRQAANAYTPAAFKVFQSEFELSLDLMVYNYNQVHATYAYRVKAEDCTKEYIVSFDTVENTIICSCRKFEFMGIQCRHVLKVLDIINIKELPPQYILKRWTKDAKSKNLREMHEMEGDIENKSVLGRRFSRLSYLCNRVAIRAAESEESYAFIETLSNELMDQVCKVLKTTLPERLHDN</sequence>
<dbReference type="PANTHER" id="PTHR31669:SF281">
    <property type="entry name" value="PROTEIN FAR1-RELATED SEQUENCE"/>
    <property type="match status" value="1"/>
</dbReference>
<evidence type="ECO:0000313" key="10">
    <source>
        <dbReference type="Proteomes" id="UP000639772"/>
    </source>
</evidence>
<feature type="compositionally biased region" description="Basic and acidic residues" evidence="7">
    <location>
        <begin position="239"/>
        <end position="252"/>
    </location>
</feature>
<dbReference type="PANTHER" id="PTHR31669">
    <property type="entry name" value="PROTEIN FAR1-RELATED SEQUENCE 10-RELATED"/>
    <property type="match status" value="1"/>
</dbReference>
<comment type="subcellular location">
    <subcellularLocation>
        <location evidence="6">Nucleus</location>
    </subcellularLocation>
</comment>
<evidence type="ECO:0000259" key="8">
    <source>
        <dbReference type="PROSITE" id="PS50966"/>
    </source>
</evidence>
<keyword evidence="3 5" id="KW-0863">Zinc-finger</keyword>
<dbReference type="EMBL" id="JADCNM010000005">
    <property type="protein sequence ID" value="KAG0483046.1"/>
    <property type="molecule type" value="Genomic_DNA"/>
</dbReference>
<comment type="caution">
    <text evidence="9">The sequence shown here is derived from an EMBL/GenBank/DDBJ whole genome shotgun (WGS) entry which is preliminary data.</text>
</comment>
<proteinExistence type="inferred from homology"/>
<comment type="similarity">
    <text evidence="1 6">Belongs to the FHY3/FAR1 family.</text>
</comment>
<dbReference type="Proteomes" id="UP000639772">
    <property type="component" value="Unassembled WGS sequence"/>
</dbReference>
<accession>A0A835R5G4</accession>
<evidence type="ECO:0000256" key="7">
    <source>
        <dbReference type="SAM" id="MobiDB-lite"/>
    </source>
</evidence>
<dbReference type="Pfam" id="PF03101">
    <property type="entry name" value="FAR1"/>
    <property type="match status" value="2"/>
</dbReference>
<organism evidence="9 10">
    <name type="scientific">Vanilla planifolia</name>
    <name type="common">Vanilla</name>
    <dbReference type="NCBI Taxonomy" id="51239"/>
    <lineage>
        <taxon>Eukaryota</taxon>
        <taxon>Viridiplantae</taxon>
        <taxon>Streptophyta</taxon>
        <taxon>Embryophyta</taxon>
        <taxon>Tracheophyta</taxon>
        <taxon>Spermatophyta</taxon>
        <taxon>Magnoliopsida</taxon>
        <taxon>Liliopsida</taxon>
        <taxon>Asparagales</taxon>
        <taxon>Orchidaceae</taxon>
        <taxon>Vanilloideae</taxon>
        <taxon>Vanilleae</taxon>
        <taxon>Vanilla</taxon>
    </lineage>
</organism>
<feature type="domain" description="SWIM-type" evidence="8">
    <location>
        <begin position="689"/>
        <end position="725"/>
    </location>
</feature>
<evidence type="ECO:0000256" key="3">
    <source>
        <dbReference type="ARBA" id="ARBA00022771"/>
    </source>
</evidence>
<dbReference type="GO" id="GO:0005634">
    <property type="term" value="C:nucleus"/>
    <property type="evidence" value="ECO:0007669"/>
    <property type="project" value="UniProtKB-SubCell"/>
</dbReference>
<dbReference type="AlphaFoldDB" id="A0A835R5G4"/>
<evidence type="ECO:0000256" key="2">
    <source>
        <dbReference type="ARBA" id="ARBA00022723"/>
    </source>
</evidence>
<evidence type="ECO:0000256" key="4">
    <source>
        <dbReference type="ARBA" id="ARBA00022833"/>
    </source>
</evidence>
<feature type="region of interest" description="Disordered" evidence="7">
    <location>
        <begin position="239"/>
        <end position="263"/>
    </location>
</feature>
<dbReference type="InterPro" id="IPR031052">
    <property type="entry name" value="FHY3/FAR1"/>
</dbReference>